<gene>
    <name evidence="1" type="ORF">HG15A2_42090</name>
</gene>
<dbReference type="KEGG" id="amob:HG15A2_42090"/>
<sequence length="75" mass="8517">MKKREALLSIHHRLSRILGLPHVGQELPKLLTWRRPNFRQHADEITLRIDLVAFAAGDEAPQPDVILCRCVVAGE</sequence>
<evidence type="ECO:0000313" key="1">
    <source>
        <dbReference type="EMBL" id="QDT00867.1"/>
    </source>
</evidence>
<dbReference type="Proteomes" id="UP000319852">
    <property type="component" value="Chromosome"/>
</dbReference>
<organism evidence="1 2">
    <name type="scientific">Adhaeretor mobilis</name>
    <dbReference type="NCBI Taxonomy" id="1930276"/>
    <lineage>
        <taxon>Bacteria</taxon>
        <taxon>Pseudomonadati</taxon>
        <taxon>Planctomycetota</taxon>
        <taxon>Planctomycetia</taxon>
        <taxon>Pirellulales</taxon>
        <taxon>Lacipirellulaceae</taxon>
        <taxon>Adhaeretor</taxon>
    </lineage>
</organism>
<dbReference type="AlphaFoldDB" id="A0A517N169"/>
<protein>
    <submittedName>
        <fullName evidence="1">Uncharacterized protein</fullName>
    </submittedName>
</protein>
<accession>A0A517N169</accession>
<name>A0A517N169_9BACT</name>
<reference evidence="1 2" key="1">
    <citation type="submission" date="2019-02" db="EMBL/GenBank/DDBJ databases">
        <title>Deep-cultivation of Planctomycetes and their phenomic and genomic characterization uncovers novel biology.</title>
        <authorList>
            <person name="Wiegand S."/>
            <person name="Jogler M."/>
            <person name="Boedeker C."/>
            <person name="Pinto D."/>
            <person name="Vollmers J."/>
            <person name="Rivas-Marin E."/>
            <person name="Kohn T."/>
            <person name="Peeters S.H."/>
            <person name="Heuer A."/>
            <person name="Rast P."/>
            <person name="Oberbeckmann S."/>
            <person name="Bunk B."/>
            <person name="Jeske O."/>
            <person name="Meyerdierks A."/>
            <person name="Storesund J.E."/>
            <person name="Kallscheuer N."/>
            <person name="Luecker S."/>
            <person name="Lage O.M."/>
            <person name="Pohl T."/>
            <person name="Merkel B.J."/>
            <person name="Hornburger P."/>
            <person name="Mueller R.-W."/>
            <person name="Bruemmer F."/>
            <person name="Labrenz M."/>
            <person name="Spormann A.M."/>
            <person name="Op den Camp H."/>
            <person name="Overmann J."/>
            <person name="Amann R."/>
            <person name="Jetten M.S.M."/>
            <person name="Mascher T."/>
            <person name="Medema M.H."/>
            <person name="Devos D.P."/>
            <person name="Kaster A.-K."/>
            <person name="Ovreas L."/>
            <person name="Rohde M."/>
            <person name="Galperin M.Y."/>
            <person name="Jogler C."/>
        </authorList>
    </citation>
    <scope>NUCLEOTIDE SEQUENCE [LARGE SCALE GENOMIC DNA]</scope>
    <source>
        <strain evidence="1 2">HG15A2</strain>
    </source>
</reference>
<dbReference type="EMBL" id="CP036263">
    <property type="protein sequence ID" value="QDT00867.1"/>
    <property type="molecule type" value="Genomic_DNA"/>
</dbReference>
<evidence type="ECO:0000313" key="2">
    <source>
        <dbReference type="Proteomes" id="UP000319852"/>
    </source>
</evidence>
<proteinExistence type="predicted"/>
<keyword evidence="2" id="KW-1185">Reference proteome</keyword>